<dbReference type="GO" id="GO:0003677">
    <property type="term" value="F:DNA binding"/>
    <property type="evidence" value="ECO:0007669"/>
    <property type="project" value="UniProtKB-KW"/>
</dbReference>
<dbReference type="SUPFAM" id="SSF46785">
    <property type="entry name" value="Winged helix' DNA-binding domain"/>
    <property type="match status" value="1"/>
</dbReference>
<evidence type="ECO:0000256" key="2">
    <source>
        <dbReference type="ARBA" id="ARBA00023125"/>
    </source>
</evidence>
<proteinExistence type="predicted"/>
<dbReference type="Gene3D" id="1.10.10.10">
    <property type="entry name" value="Winged helix-like DNA-binding domain superfamily/Winged helix DNA-binding domain"/>
    <property type="match status" value="1"/>
</dbReference>
<name>A0A1M5UX32_9CLOT</name>
<protein>
    <submittedName>
        <fullName evidence="5">CRP/FNR family transcriptional regulator, anaerobic regulatory protein</fullName>
    </submittedName>
</protein>
<keyword evidence="2" id="KW-0238">DNA-binding</keyword>
<dbReference type="EMBL" id="FQXP01000004">
    <property type="protein sequence ID" value="SHH67448.1"/>
    <property type="molecule type" value="Genomic_DNA"/>
</dbReference>
<dbReference type="CDD" id="cd00038">
    <property type="entry name" value="CAP_ED"/>
    <property type="match status" value="1"/>
</dbReference>
<accession>A0A1M5UX32</accession>
<dbReference type="STRING" id="1121306.SAMN02745196_00978"/>
<organism evidence="5 6">
    <name type="scientific">Clostridium collagenovorans DSM 3089</name>
    <dbReference type="NCBI Taxonomy" id="1121306"/>
    <lineage>
        <taxon>Bacteria</taxon>
        <taxon>Bacillati</taxon>
        <taxon>Bacillota</taxon>
        <taxon>Clostridia</taxon>
        <taxon>Eubacteriales</taxon>
        <taxon>Clostridiaceae</taxon>
        <taxon>Clostridium</taxon>
    </lineage>
</organism>
<dbReference type="Pfam" id="PF00027">
    <property type="entry name" value="cNMP_binding"/>
    <property type="match status" value="1"/>
</dbReference>
<evidence type="ECO:0000313" key="5">
    <source>
        <dbReference type="EMBL" id="SHH67448.1"/>
    </source>
</evidence>
<dbReference type="InterPro" id="IPR036390">
    <property type="entry name" value="WH_DNA-bd_sf"/>
</dbReference>
<keyword evidence="6" id="KW-1185">Reference proteome</keyword>
<evidence type="ECO:0000256" key="1">
    <source>
        <dbReference type="ARBA" id="ARBA00023015"/>
    </source>
</evidence>
<keyword evidence="1" id="KW-0805">Transcription regulation</keyword>
<dbReference type="InterPro" id="IPR018490">
    <property type="entry name" value="cNMP-bd_dom_sf"/>
</dbReference>
<dbReference type="GO" id="GO:0006355">
    <property type="term" value="P:regulation of DNA-templated transcription"/>
    <property type="evidence" value="ECO:0007669"/>
    <property type="project" value="InterPro"/>
</dbReference>
<dbReference type="InterPro" id="IPR000595">
    <property type="entry name" value="cNMP-bd_dom"/>
</dbReference>
<dbReference type="InterPro" id="IPR012318">
    <property type="entry name" value="HTH_CRP"/>
</dbReference>
<dbReference type="Pfam" id="PF13545">
    <property type="entry name" value="HTH_Crp_2"/>
    <property type="match status" value="1"/>
</dbReference>
<feature type="domain" description="HTH crp-type" evidence="4">
    <location>
        <begin position="161"/>
        <end position="209"/>
    </location>
</feature>
<reference evidence="5 6" key="1">
    <citation type="submission" date="2016-11" db="EMBL/GenBank/DDBJ databases">
        <authorList>
            <person name="Jaros S."/>
            <person name="Januszkiewicz K."/>
            <person name="Wedrychowicz H."/>
        </authorList>
    </citation>
    <scope>NUCLEOTIDE SEQUENCE [LARGE SCALE GENOMIC DNA]</scope>
    <source>
        <strain evidence="5 6">DSM 3089</strain>
    </source>
</reference>
<dbReference type="Gene3D" id="2.60.120.10">
    <property type="entry name" value="Jelly Rolls"/>
    <property type="match status" value="1"/>
</dbReference>
<sequence length="209" mass="24283">MERIKSLYREYPILQKLNVKSNGVLQEKLILRKVSSQEYLKTADSPCMGIPFIIKGQVRIFRINQKGEETNLYNIGKGELCHETLSCIIQCIPLNIFAQATQDSELFMVPMDIFDKLFLQDVEFLKYLYMSLHNKFKLIVDSKEEIIHESIEERLIKNLKTKNSKIIYATHEELSLEIGTSREVVSRKLKSLEKEGKLKLSRGKIEVLT</sequence>
<gene>
    <name evidence="5" type="ORF">SAMN02745196_00978</name>
</gene>
<dbReference type="InterPro" id="IPR036388">
    <property type="entry name" value="WH-like_DNA-bd_sf"/>
</dbReference>
<dbReference type="InterPro" id="IPR014710">
    <property type="entry name" value="RmlC-like_jellyroll"/>
</dbReference>
<keyword evidence="3" id="KW-0804">Transcription</keyword>
<evidence type="ECO:0000259" key="4">
    <source>
        <dbReference type="SMART" id="SM00419"/>
    </source>
</evidence>
<dbReference type="SUPFAM" id="SSF51206">
    <property type="entry name" value="cAMP-binding domain-like"/>
    <property type="match status" value="1"/>
</dbReference>
<dbReference type="SMART" id="SM00419">
    <property type="entry name" value="HTH_CRP"/>
    <property type="match status" value="1"/>
</dbReference>
<dbReference type="Proteomes" id="UP000184526">
    <property type="component" value="Unassembled WGS sequence"/>
</dbReference>
<evidence type="ECO:0000256" key="3">
    <source>
        <dbReference type="ARBA" id="ARBA00023163"/>
    </source>
</evidence>
<dbReference type="AlphaFoldDB" id="A0A1M5UX32"/>
<dbReference type="RefSeq" id="WP_072830677.1">
    <property type="nucleotide sequence ID" value="NZ_FQXP01000004.1"/>
</dbReference>
<evidence type="ECO:0000313" key="6">
    <source>
        <dbReference type="Proteomes" id="UP000184526"/>
    </source>
</evidence>
<dbReference type="OrthoDB" id="9776746at2"/>